<accession>A0AB32TJG2</accession>
<keyword evidence="1" id="KW-1133">Transmembrane helix</keyword>
<evidence type="ECO:0000256" key="2">
    <source>
        <dbReference type="SAM" id="SignalP"/>
    </source>
</evidence>
<dbReference type="KEGG" id="dre:108180259"/>
<dbReference type="PROSITE" id="PS50835">
    <property type="entry name" value="IG_LIKE"/>
    <property type="match status" value="1"/>
</dbReference>
<dbReference type="RefSeq" id="XP_068075050.1">
    <property type="nucleotide sequence ID" value="XM_068218949.1"/>
</dbReference>
<evidence type="ECO:0000259" key="3">
    <source>
        <dbReference type="PROSITE" id="PS50835"/>
    </source>
</evidence>
<dbReference type="GeneID" id="108180259"/>
<evidence type="ECO:0000313" key="5">
    <source>
        <dbReference type="RefSeq" id="XP_068071840.1"/>
    </source>
</evidence>
<keyword evidence="2" id="KW-0732">Signal</keyword>
<evidence type="ECO:0000313" key="4">
    <source>
        <dbReference type="Proteomes" id="UP000000437"/>
    </source>
</evidence>
<feature type="signal peptide" evidence="2">
    <location>
        <begin position="1"/>
        <end position="18"/>
    </location>
</feature>
<dbReference type="PANTHER" id="PTHR11422">
    <property type="entry name" value="T-CELL SURFACE GLYCOPROTEIN CD4"/>
    <property type="match status" value="1"/>
</dbReference>
<feature type="transmembrane region" description="Helical" evidence="1">
    <location>
        <begin position="172"/>
        <end position="194"/>
    </location>
</feature>
<dbReference type="SUPFAM" id="SSF48726">
    <property type="entry name" value="Immunoglobulin"/>
    <property type="match status" value="1"/>
</dbReference>
<dbReference type="RefSeq" id="XP_068071840.1">
    <property type="nucleotide sequence ID" value="XM_068215739.1"/>
</dbReference>
<reference evidence="5 6" key="2">
    <citation type="submission" date="2025-04" db="UniProtKB">
        <authorList>
            <consortium name="RefSeq"/>
        </authorList>
    </citation>
    <scope>IDENTIFICATION</scope>
    <source>
        <strain evidence="5 6">Tuebingen</strain>
    </source>
</reference>
<reference evidence="4" key="1">
    <citation type="journal article" date="2013" name="Nature">
        <title>The zebrafish reference genome sequence and its relationship to the human genome.</title>
        <authorList>
            <consortium name="Genome Reference Consortium Zebrafish"/>
            <person name="Howe K."/>
            <person name="Clark M.D."/>
            <person name="Torroja C.F."/>
            <person name="Torrance J."/>
            <person name="Berthelot C."/>
            <person name="Muffato M."/>
            <person name="Collins J.E."/>
            <person name="Humphray S."/>
            <person name="McLaren K."/>
            <person name="Matthews L."/>
            <person name="McLaren S."/>
            <person name="Sealy I."/>
            <person name="Caccamo M."/>
            <person name="Churcher C."/>
            <person name="Scott C."/>
            <person name="Barrett J.C."/>
            <person name="Koch R."/>
            <person name="Rauch G.J."/>
            <person name="White S."/>
            <person name="Chow W."/>
            <person name="Kilian B."/>
            <person name="Quintais L.T."/>
            <person name="Guerra-Assuncao J.A."/>
            <person name="Zhou Y."/>
            <person name="Gu Y."/>
            <person name="Yen J."/>
            <person name="Vogel J.H."/>
            <person name="Eyre T."/>
            <person name="Redmond S."/>
            <person name="Banerjee R."/>
            <person name="Chi J."/>
            <person name="Fu B."/>
            <person name="Langley E."/>
            <person name="Maguire S.F."/>
            <person name="Laird G.K."/>
            <person name="Lloyd D."/>
            <person name="Kenyon E."/>
            <person name="Donaldson S."/>
            <person name="Sehra H."/>
            <person name="Almeida-King J."/>
            <person name="Loveland J."/>
            <person name="Trevanion S."/>
            <person name="Jones M."/>
            <person name="Quail M."/>
            <person name="Willey D."/>
            <person name="Hunt A."/>
            <person name="Burton J."/>
            <person name="Sims S."/>
            <person name="McLay K."/>
            <person name="Plumb B."/>
            <person name="Davis J."/>
            <person name="Clee C."/>
            <person name="Oliver K."/>
            <person name="Clark R."/>
            <person name="Riddle C."/>
            <person name="Elliot D."/>
            <person name="Eliott D."/>
            <person name="Threadgold G."/>
            <person name="Harden G."/>
            <person name="Ware D."/>
            <person name="Begum S."/>
            <person name="Mortimore B."/>
            <person name="Mortimer B."/>
            <person name="Kerry G."/>
            <person name="Heath P."/>
            <person name="Phillimore B."/>
            <person name="Tracey A."/>
            <person name="Corby N."/>
            <person name="Dunn M."/>
            <person name="Johnson C."/>
            <person name="Wood J."/>
            <person name="Clark S."/>
            <person name="Pelan S."/>
            <person name="Griffiths G."/>
            <person name="Smith M."/>
            <person name="Glithero R."/>
            <person name="Howden P."/>
            <person name="Barker N."/>
            <person name="Lloyd C."/>
            <person name="Stevens C."/>
            <person name="Harley J."/>
            <person name="Holt K."/>
            <person name="Panagiotidis G."/>
            <person name="Lovell J."/>
            <person name="Beasley H."/>
            <person name="Henderson C."/>
            <person name="Gordon D."/>
            <person name="Auger K."/>
            <person name="Wright D."/>
            <person name="Collins J."/>
            <person name="Raisen C."/>
            <person name="Dyer L."/>
            <person name="Leung K."/>
            <person name="Robertson L."/>
            <person name="Ambridge K."/>
            <person name="Leongamornlert D."/>
            <person name="McGuire S."/>
            <person name="Gilderthorp R."/>
            <person name="Griffiths C."/>
            <person name="Manthravadi D."/>
            <person name="Nichol S."/>
            <person name="Barker G."/>
            <person name="Whitehead S."/>
            <person name="Kay M."/>
            <person name="Brown J."/>
            <person name="Murnane C."/>
            <person name="Gray E."/>
            <person name="Humphries M."/>
            <person name="Sycamore N."/>
            <person name="Barker D."/>
            <person name="Saunders D."/>
            <person name="Wallis J."/>
            <person name="Babbage A."/>
            <person name="Hammond S."/>
            <person name="Mashreghi-Mohammadi M."/>
            <person name="Barr L."/>
            <person name="Martin S."/>
            <person name="Wray P."/>
            <person name="Ellington A."/>
            <person name="Matthews N."/>
            <person name="Ellwood M."/>
            <person name="Woodmansey R."/>
            <person name="Clark G."/>
            <person name="Cooper J."/>
            <person name="Cooper J."/>
            <person name="Tromans A."/>
            <person name="Grafham D."/>
            <person name="Skuce C."/>
            <person name="Pandian R."/>
            <person name="Andrews R."/>
            <person name="Harrison E."/>
            <person name="Kimberley A."/>
            <person name="Garnett J."/>
            <person name="Fosker N."/>
            <person name="Hall R."/>
            <person name="Garner P."/>
            <person name="Kelly D."/>
            <person name="Bird C."/>
            <person name="Palmer S."/>
            <person name="Gehring I."/>
            <person name="Berger A."/>
            <person name="Dooley C.M."/>
            <person name="Ersan-Urun Z."/>
            <person name="Eser C."/>
            <person name="Geiger H."/>
            <person name="Geisler M."/>
            <person name="Karotki L."/>
            <person name="Kirn A."/>
            <person name="Konantz J."/>
            <person name="Konantz M."/>
            <person name="Oberlander M."/>
            <person name="Rudolph-Geiger S."/>
            <person name="Teucke M."/>
            <person name="Lanz C."/>
            <person name="Raddatz G."/>
            <person name="Osoegawa K."/>
            <person name="Zhu B."/>
            <person name="Rapp A."/>
            <person name="Widaa S."/>
            <person name="Langford C."/>
            <person name="Yang F."/>
            <person name="Schuster S.C."/>
            <person name="Carter N.P."/>
            <person name="Harrow J."/>
            <person name="Ning Z."/>
            <person name="Herrero J."/>
            <person name="Searle S.M."/>
            <person name="Enright A."/>
            <person name="Geisler R."/>
            <person name="Plasterk R.H."/>
            <person name="Lee C."/>
            <person name="Westerfield M."/>
            <person name="de Jong P.J."/>
            <person name="Zon L.I."/>
            <person name="Postlethwait J.H."/>
            <person name="Nusslein-Volhard C."/>
            <person name="Hubbard T.J."/>
            <person name="Roest Crollius H."/>
            <person name="Rogers J."/>
            <person name="Stemple D.L."/>
        </authorList>
    </citation>
    <scope>NUCLEOTIDE SEQUENCE [LARGE SCALE GENOMIC DNA]</scope>
    <source>
        <strain evidence="4">Tuebingen</strain>
    </source>
</reference>
<name>A0AB32TJG2_DANRE</name>
<dbReference type="PANTHER" id="PTHR11422:SF5">
    <property type="entry name" value="DIVERSE IMMUNOGLOBULIN DOMAIN-CONTAINING PROTEIN 1.1 ISOFORM X1-RELATED"/>
    <property type="match status" value="1"/>
</dbReference>
<proteinExistence type="predicted"/>
<evidence type="ECO:0000313" key="6">
    <source>
        <dbReference type="RefSeq" id="XP_068075050.1"/>
    </source>
</evidence>
<dbReference type="Gene3D" id="2.60.40.10">
    <property type="entry name" value="Immunoglobulins"/>
    <property type="match status" value="1"/>
</dbReference>
<organism evidence="4 6">
    <name type="scientific">Danio rerio</name>
    <name type="common">Zebrafish</name>
    <name type="synonym">Brachydanio rerio</name>
    <dbReference type="NCBI Taxonomy" id="7955"/>
    <lineage>
        <taxon>Eukaryota</taxon>
        <taxon>Metazoa</taxon>
        <taxon>Chordata</taxon>
        <taxon>Craniata</taxon>
        <taxon>Vertebrata</taxon>
        <taxon>Euteleostomi</taxon>
        <taxon>Actinopterygii</taxon>
        <taxon>Neopterygii</taxon>
        <taxon>Teleostei</taxon>
        <taxon>Ostariophysi</taxon>
        <taxon>Cypriniformes</taxon>
        <taxon>Danionidae</taxon>
        <taxon>Danioninae</taxon>
        <taxon>Danio</taxon>
    </lineage>
</organism>
<sequence>MHVFLCPFLGLLFCFVYADMELDEITAGAKLPVEIGKPVSLPCLNKVEQNSCSKVTWLSNESPTVELVSLGIRKSERLDRKNRVSLLTDCALHFSQVKPQNLGCFTCRQFSGLGGEQIKEDSRICLFIKKDATATTATTTTTTTTATTTQSYDTTSMDNIVSLSDSAEDKSFIIIPIVLVVGAFSLAALIITWLRYHKKAQMTASNEKQHTLNPETETTTNKFHKGEDVVTYIELNYNVLKPSKEDINNQYQKTEYAVIKMS</sequence>
<dbReference type="InterPro" id="IPR007110">
    <property type="entry name" value="Ig-like_dom"/>
</dbReference>
<dbReference type="Proteomes" id="UP000000437">
    <property type="component" value="Chromosome 20"/>
</dbReference>
<feature type="domain" description="Ig-like" evidence="3">
    <location>
        <begin position="7"/>
        <end position="108"/>
    </location>
</feature>
<dbReference type="AlphaFoldDB" id="A0AB32TJG2"/>
<keyword evidence="1" id="KW-0472">Membrane</keyword>
<feature type="chain" id="PRO_5044719526" description="Ig-like domain-containing protein" evidence="2">
    <location>
        <begin position="19"/>
        <end position="262"/>
    </location>
</feature>
<gene>
    <name evidence="5 6" type="primary">LOC108180259</name>
</gene>
<keyword evidence="1" id="KW-0812">Transmembrane</keyword>
<dbReference type="InterPro" id="IPR013783">
    <property type="entry name" value="Ig-like_fold"/>
</dbReference>
<keyword evidence="4" id="KW-1185">Reference proteome</keyword>
<dbReference type="InterPro" id="IPR036179">
    <property type="entry name" value="Ig-like_dom_sf"/>
</dbReference>
<protein>
    <recommendedName>
        <fullName evidence="3">Ig-like domain-containing protein</fullName>
    </recommendedName>
</protein>
<evidence type="ECO:0000256" key="1">
    <source>
        <dbReference type="SAM" id="Phobius"/>
    </source>
</evidence>